<keyword evidence="1" id="KW-1133">Transmembrane helix</keyword>
<reference evidence="2 3" key="1">
    <citation type="submission" date="2024-01" db="EMBL/GenBank/DDBJ databases">
        <title>The genomes of 5 underutilized Papilionoideae crops provide insights into root nodulation and disease resistanc.</title>
        <authorList>
            <person name="Yuan L."/>
        </authorList>
    </citation>
    <scope>NUCLEOTIDE SEQUENCE [LARGE SCALE GENOMIC DNA]</scope>
    <source>
        <strain evidence="2">ZHUSHIDOU_FW_LH</strain>
        <tissue evidence="2">Leaf</tissue>
    </source>
</reference>
<evidence type="ECO:0000313" key="3">
    <source>
        <dbReference type="Proteomes" id="UP001372338"/>
    </source>
</evidence>
<name>A0AAN9IWH2_CROPI</name>
<dbReference type="Proteomes" id="UP001372338">
    <property type="component" value="Unassembled WGS sequence"/>
</dbReference>
<evidence type="ECO:0000313" key="2">
    <source>
        <dbReference type="EMBL" id="KAK7287446.1"/>
    </source>
</evidence>
<keyword evidence="1" id="KW-0472">Membrane</keyword>
<proteinExistence type="predicted"/>
<keyword evidence="3" id="KW-1185">Reference proteome</keyword>
<organism evidence="2 3">
    <name type="scientific">Crotalaria pallida</name>
    <name type="common">Smooth rattlebox</name>
    <name type="synonym">Crotalaria striata</name>
    <dbReference type="NCBI Taxonomy" id="3830"/>
    <lineage>
        <taxon>Eukaryota</taxon>
        <taxon>Viridiplantae</taxon>
        <taxon>Streptophyta</taxon>
        <taxon>Embryophyta</taxon>
        <taxon>Tracheophyta</taxon>
        <taxon>Spermatophyta</taxon>
        <taxon>Magnoliopsida</taxon>
        <taxon>eudicotyledons</taxon>
        <taxon>Gunneridae</taxon>
        <taxon>Pentapetalae</taxon>
        <taxon>rosids</taxon>
        <taxon>fabids</taxon>
        <taxon>Fabales</taxon>
        <taxon>Fabaceae</taxon>
        <taxon>Papilionoideae</taxon>
        <taxon>50 kb inversion clade</taxon>
        <taxon>genistoids sensu lato</taxon>
        <taxon>core genistoids</taxon>
        <taxon>Crotalarieae</taxon>
        <taxon>Crotalaria</taxon>
    </lineage>
</organism>
<protein>
    <submittedName>
        <fullName evidence="2">Uncharacterized protein</fullName>
    </submittedName>
</protein>
<dbReference type="AlphaFoldDB" id="A0AAN9IWH2"/>
<sequence>MKLCGKSGKEQSLQCRILSTDFSLLCRVLSVLVLWVLIFNDILQDVWDGNGISSALLSVMVGKNNVV</sequence>
<accession>A0AAN9IWH2</accession>
<comment type="caution">
    <text evidence="2">The sequence shown here is derived from an EMBL/GenBank/DDBJ whole genome shotgun (WGS) entry which is preliminary data.</text>
</comment>
<gene>
    <name evidence="2" type="ORF">RIF29_00724</name>
</gene>
<keyword evidence="1" id="KW-0812">Transmembrane</keyword>
<evidence type="ECO:0000256" key="1">
    <source>
        <dbReference type="SAM" id="Phobius"/>
    </source>
</evidence>
<feature type="transmembrane region" description="Helical" evidence="1">
    <location>
        <begin position="21"/>
        <end position="39"/>
    </location>
</feature>
<dbReference type="EMBL" id="JAYWIO010000001">
    <property type="protein sequence ID" value="KAK7287446.1"/>
    <property type="molecule type" value="Genomic_DNA"/>
</dbReference>